<feature type="non-terminal residue" evidence="2">
    <location>
        <position position="98"/>
    </location>
</feature>
<keyword evidence="1" id="KW-0732">Signal</keyword>
<keyword evidence="3" id="KW-1185">Reference proteome</keyword>
<proteinExistence type="predicted"/>
<evidence type="ECO:0000256" key="1">
    <source>
        <dbReference type="SAM" id="SignalP"/>
    </source>
</evidence>
<comment type="caution">
    <text evidence="2">The sequence shown here is derived from an EMBL/GenBank/DDBJ whole genome shotgun (WGS) entry which is preliminary data.</text>
</comment>
<accession>A0A9W7TEC4</accession>
<reference evidence="2" key="1">
    <citation type="submission" date="2021-02" db="EMBL/GenBank/DDBJ databases">
        <title>Comparative genomics reveals that relaxation of natural selection precedes convergent phenotypic evolution of cavefish.</title>
        <authorList>
            <person name="Peng Z."/>
        </authorList>
    </citation>
    <scope>NUCLEOTIDE SEQUENCE</scope>
    <source>
        <tissue evidence="2">Muscle</tissue>
    </source>
</reference>
<evidence type="ECO:0000313" key="3">
    <source>
        <dbReference type="Proteomes" id="UP001059041"/>
    </source>
</evidence>
<name>A0A9W7TEC4_TRIRA</name>
<protein>
    <submittedName>
        <fullName evidence="2">Uncharacterized protein</fullName>
    </submittedName>
</protein>
<feature type="chain" id="PRO_5040744980" evidence="1">
    <location>
        <begin position="22"/>
        <end position="98"/>
    </location>
</feature>
<dbReference type="EMBL" id="JAFHDT010000020">
    <property type="protein sequence ID" value="KAI7795389.1"/>
    <property type="molecule type" value="Genomic_DNA"/>
</dbReference>
<dbReference type="Proteomes" id="UP001059041">
    <property type="component" value="Linkage Group LG20"/>
</dbReference>
<sequence length="98" mass="10860">GPNRQLTALLIFVSVTYTCEAALLRKSSAVGFLRSGRERRAVRCQQGGCSSEDSETEELLENNSDYEQENEKMLFNGISQVGLQMRPDSKPQKEGSGM</sequence>
<organism evidence="2 3">
    <name type="scientific">Triplophysa rosa</name>
    <name type="common">Cave loach</name>
    <dbReference type="NCBI Taxonomy" id="992332"/>
    <lineage>
        <taxon>Eukaryota</taxon>
        <taxon>Metazoa</taxon>
        <taxon>Chordata</taxon>
        <taxon>Craniata</taxon>
        <taxon>Vertebrata</taxon>
        <taxon>Euteleostomi</taxon>
        <taxon>Actinopterygii</taxon>
        <taxon>Neopterygii</taxon>
        <taxon>Teleostei</taxon>
        <taxon>Ostariophysi</taxon>
        <taxon>Cypriniformes</taxon>
        <taxon>Nemacheilidae</taxon>
        <taxon>Triplophysa</taxon>
    </lineage>
</organism>
<gene>
    <name evidence="2" type="ORF">IRJ41_018519</name>
</gene>
<feature type="signal peptide" evidence="1">
    <location>
        <begin position="1"/>
        <end position="21"/>
    </location>
</feature>
<dbReference type="AlphaFoldDB" id="A0A9W7TEC4"/>
<evidence type="ECO:0000313" key="2">
    <source>
        <dbReference type="EMBL" id="KAI7795389.1"/>
    </source>
</evidence>